<dbReference type="InParanoid" id="K3YBJ3"/>
<dbReference type="Gramene" id="KQK97175">
    <property type="protein sequence ID" value="KQK97175"/>
    <property type="gene ID" value="SETIT_011587mg"/>
</dbReference>
<dbReference type="Proteomes" id="UP000004995">
    <property type="component" value="Unassembled WGS sequence"/>
</dbReference>
<protein>
    <submittedName>
        <fullName evidence="1">Uncharacterized protein</fullName>
    </submittedName>
</protein>
<sequence>MFRQGNSTSRTSSAMLFDRCPAKTVGVILIASRRLNWLHTDSEVELTEDWGRYAAIARIV</sequence>
<accession>K3YBJ3</accession>
<reference evidence="2" key="1">
    <citation type="journal article" date="2012" name="Nat. Biotechnol.">
        <title>Reference genome sequence of the model plant Setaria.</title>
        <authorList>
            <person name="Bennetzen J.L."/>
            <person name="Schmutz J."/>
            <person name="Wang H."/>
            <person name="Percifield R."/>
            <person name="Hawkins J."/>
            <person name="Pontaroli A.C."/>
            <person name="Estep M."/>
            <person name="Feng L."/>
            <person name="Vaughn J.N."/>
            <person name="Grimwood J."/>
            <person name="Jenkins J."/>
            <person name="Barry K."/>
            <person name="Lindquist E."/>
            <person name="Hellsten U."/>
            <person name="Deshpande S."/>
            <person name="Wang X."/>
            <person name="Wu X."/>
            <person name="Mitros T."/>
            <person name="Triplett J."/>
            <person name="Yang X."/>
            <person name="Ye C.Y."/>
            <person name="Mauro-Herrera M."/>
            <person name="Wang L."/>
            <person name="Li P."/>
            <person name="Sharma M."/>
            <person name="Sharma R."/>
            <person name="Ronald P.C."/>
            <person name="Panaud O."/>
            <person name="Kellogg E.A."/>
            <person name="Brutnell T.P."/>
            <person name="Doust A.N."/>
            <person name="Tuskan G.A."/>
            <person name="Rokhsar D."/>
            <person name="Devos K.M."/>
        </authorList>
    </citation>
    <scope>NUCLEOTIDE SEQUENCE [LARGE SCALE GENOMIC DNA]</scope>
    <source>
        <strain evidence="2">cv. Yugu1</strain>
    </source>
</reference>
<dbReference type="EMBL" id="AGNK02004333">
    <property type="status" value="NOT_ANNOTATED_CDS"/>
    <property type="molecule type" value="Genomic_DNA"/>
</dbReference>
<evidence type="ECO:0000313" key="2">
    <source>
        <dbReference type="Proteomes" id="UP000004995"/>
    </source>
</evidence>
<dbReference type="AlphaFoldDB" id="K3YBJ3"/>
<reference evidence="1" key="2">
    <citation type="submission" date="2018-08" db="UniProtKB">
        <authorList>
            <consortium name="EnsemblPlants"/>
        </authorList>
    </citation>
    <scope>IDENTIFICATION</scope>
    <source>
        <strain evidence="1">Yugu1</strain>
    </source>
</reference>
<proteinExistence type="predicted"/>
<dbReference type="HOGENOM" id="CLU_2946086_0_0_1"/>
<name>K3YBJ3_SETIT</name>
<keyword evidence="2" id="KW-1185">Reference proteome</keyword>
<dbReference type="EnsemblPlants" id="KQK97175">
    <property type="protein sequence ID" value="KQK97175"/>
    <property type="gene ID" value="SETIT_011587mg"/>
</dbReference>
<evidence type="ECO:0000313" key="1">
    <source>
        <dbReference type="EnsemblPlants" id="KQK97175"/>
    </source>
</evidence>
<organism evidence="1 2">
    <name type="scientific">Setaria italica</name>
    <name type="common">Foxtail millet</name>
    <name type="synonym">Panicum italicum</name>
    <dbReference type="NCBI Taxonomy" id="4555"/>
    <lineage>
        <taxon>Eukaryota</taxon>
        <taxon>Viridiplantae</taxon>
        <taxon>Streptophyta</taxon>
        <taxon>Embryophyta</taxon>
        <taxon>Tracheophyta</taxon>
        <taxon>Spermatophyta</taxon>
        <taxon>Magnoliopsida</taxon>
        <taxon>Liliopsida</taxon>
        <taxon>Poales</taxon>
        <taxon>Poaceae</taxon>
        <taxon>PACMAD clade</taxon>
        <taxon>Panicoideae</taxon>
        <taxon>Panicodae</taxon>
        <taxon>Paniceae</taxon>
        <taxon>Cenchrinae</taxon>
        <taxon>Setaria</taxon>
    </lineage>
</organism>